<keyword evidence="3" id="KW-1185">Reference proteome</keyword>
<evidence type="ECO:0000313" key="2">
    <source>
        <dbReference type="EMBL" id="NGO67153.1"/>
    </source>
</evidence>
<dbReference type="InterPro" id="IPR041657">
    <property type="entry name" value="HTH_17"/>
</dbReference>
<organism evidence="2 3">
    <name type="scientific">Streptomyces boncukensis</name>
    <dbReference type="NCBI Taxonomy" id="2711219"/>
    <lineage>
        <taxon>Bacteria</taxon>
        <taxon>Bacillati</taxon>
        <taxon>Actinomycetota</taxon>
        <taxon>Actinomycetes</taxon>
        <taxon>Kitasatosporales</taxon>
        <taxon>Streptomycetaceae</taxon>
        <taxon>Streptomyces</taxon>
    </lineage>
</organism>
<sequence length="63" mass="6925">MSALILVRPDEAAAYCRRPVATVYRWAHEGRITQHGTGRGEVRYDLRELPAPGAPAPPRKATA</sequence>
<evidence type="ECO:0000259" key="1">
    <source>
        <dbReference type="Pfam" id="PF12728"/>
    </source>
</evidence>
<comment type="caution">
    <text evidence="2">The sequence shown here is derived from an EMBL/GenBank/DDBJ whole genome shotgun (WGS) entry which is preliminary data.</text>
</comment>
<proteinExistence type="predicted"/>
<dbReference type="AlphaFoldDB" id="A0A6G4WQ66"/>
<reference evidence="2 3" key="1">
    <citation type="submission" date="2020-02" db="EMBL/GenBank/DDBJ databases">
        <title>Whole-genome analyses of novel actinobacteria.</title>
        <authorList>
            <person name="Sahin N."/>
            <person name="Tatar D."/>
        </authorList>
    </citation>
    <scope>NUCLEOTIDE SEQUENCE [LARGE SCALE GENOMIC DNA]</scope>
    <source>
        <strain evidence="2 3">SB3404</strain>
    </source>
</reference>
<gene>
    <name evidence="2" type="ORF">G5C65_01995</name>
</gene>
<evidence type="ECO:0000313" key="3">
    <source>
        <dbReference type="Proteomes" id="UP000477722"/>
    </source>
</evidence>
<accession>A0A6G4WQ66</accession>
<dbReference type="Proteomes" id="UP000477722">
    <property type="component" value="Unassembled WGS sequence"/>
</dbReference>
<dbReference type="RefSeq" id="WP_165296815.1">
    <property type="nucleotide sequence ID" value="NZ_JAAKZZ010000009.1"/>
</dbReference>
<dbReference type="Pfam" id="PF12728">
    <property type="entry name" value="HTH_17"/>
    <property type="match status" value="1"/>
</dbReference>
<name>A0A6G4WQ66_9ACTN</name>
<feature type="domain" description="Helix-turn-helix" evidence="1">
    <location>
        <begin position="8"/>
        <end position="49"/>
    </location>
</feature>
<protein>
    <submittedName>
        <fullName evidence="2">Helix-turn-helix domain-containing protein</fullName>
    </submittedName>
</protein>
<dbReference type="EMBL" id="JAAKZZ010000009">
    <property type="protein sequence ID" value="NGO67153.1"/>
    <property type="molecule type" value="Genomic_DNA"/>
</dbReference>